<dbReference type="Gene3D" id="3.40.1080.20">
    <property type="entry name" value="Acetyl-CoA hydrolase/transferase C-terminal domain"/>
    <property type="match status" value="1"/>
</dbReference>
<dbReference type="Gene3D" id="3.40.630.30">
    <property type="match status" value="1"/>
</dbReference>
<dbReference type="Gene3D" id="3.40.1080.10">
    <property type="entry name" value="Glutaconate Coenzyme A-transferase"/>
    <property type="match status" value="1"/>
</dbReference>
<dbReference type="InterPro" id="IPR026888">
    <property type="entry name" value="AcetylCoA_hyd_C"/>
</dbReference>
<dbReference type="GO" id="GO:0016747">
    <property type="term" value="F:acyltransferase activity, transferring groups other than amino-acyl groups"/>
    <property type="evidence" value="ECO:0007669"/>
    <property type="project" value="InterPro"/>
</dbReference>
<dbReference type="GO" id="GO:0008775">
    <property type="term" value="F:acetate CoA-transferase activity"/>
    <property type="evidence" value="ECO:0007669"/>
    <property type="project" value="InterPro"/>
</dbReference>
<evidence type="ECO:0000313" key="4">
    <source>
        <dbReference type="EMBL" id="BBO66498.1"/>
    </source>
</evidence>
<dbReference type="InterPro" id="IPR000182">
    <property type="entry name" value="GNAT_dom"/>
</dbReference>
<dbReference type="SUPFAM" id="SSF55729">
    <property type="entry name" value="Acyl-CoA N-acyltransferases (Nat)"/>
    <property type="match status" value="1"/>
</dbReference>
<dbReference type="Pfam" id="PF13336">
    <property type="entry name" value="AcetylCoA_hyd_C"/>
    <property type="match status" value="1"/>
</dbReference>
<dbReference type="GO" id="GO:0006083">
    <property type="term" value="P:acetate metabolic process"/>
    <property type="evidence" value="ECO:0007669"/>
    <property type="project" value="InterPro"/>
</dbReference>
<evidence type="ECO:0000256" key="2">
    <source>
        <dbReference type="ARBA" id="ARBA00022679"/>
    </source>
</evidence>
<proteinExistence type="inferred from homology"/>
<dbReference type="SUPFAM" id="SSF100950">
    <property type="entry name" value="NagB/RpiA/CoA transferase-like"/>
    <property type="match status" value="2"/>
</dbReference>
<dbReference type="InterPro" id="IPR038460">
    <property type="entry name" value="AcetylCoA_hyd_C_sf"/>
</dbReference>
<dbReference type="OrthoDB" id="9801795at2"/>
<organism evidence="4 5">
    <name type="scientific">Desulfosarcina alkanivorans</name>
    <dbReference type="NCBI Taxonomy" id="571177"/>
    <lineage>
        <taxon>Bacteria</taxon>
        <taxon>Pseudomonadati</taxon>
        <taxon>Thermodesulfobacteriota</taxon>
        <taxon>Desulfobacteria</taxon>
        <taxon>Desulfobacterales</taxon>
        <taxon>Desulfosarcinaceae</taxon>
        <taxon>Desulfosarcina</taxon>
    </lineage>
</organism>
<evidence type="ECO:0000256" key="1">
    <source>
        <dbReference type="ARBA" id="ARBA00009632"/>
    </source>
</evidence>
<protein>
    <recommendedName>
        <fullName evidence="3">N-acetyltransferase domain-containing protein</fullName>
    </recommendedName>
</protein>
<evidence type="ECO:0000313" key="5">
    <source>
        <dbReference type="Proteomes" id="UP000427906"/>
    </source>
</evidence>
<reference evidence="4 5" key="1">
    <citation type="submission" date="2019-11" db="EMBL/GenBank/DDBJ databases">
        <title>Comparative genomics of hydrocarbon-degrading Desulfosarcina strains.</title>
        <authorList>
            <person name="Watanabe M."/>
            <person name="Kojima H."/>
            <person name="Fukui M."/>
        </authorList>
    </citation>
    <scope>NUCLEOTIDE SEQUENCE [LARGE SCALE GENOMIC DNA]</scope>
    <source>
        <strain evidence="4 5">PL12</strain>
    </source>
</reference>
<dbReference type="Pfam" id="PF02550">
    <property type="entry name" value="AcetylCoA_hydro"/>
    <property type="match status" value="1"/>
</dbReference>
<dbReference type="RefSeq" id="WP_155314859.1">
    <property type="nucleotide sequence ID" value="NZ_AP021874.1"/>
</dbReference>
<dbReference type="PANTHER" id="PTHR21432">
    <property type="entry name" value="ACETYL-COA HYDROLASE-RELATED"/>
    <property type="match status" value="1"/>
</dbReference>
<dbReference type="KEGG" id="dalk:DSCA_04280"/>
<sequence length="649" mass="72722">MDLKTVCPDKLMDAETAIAKIKNGSRVFIGTGCGEPQHLIRTMVEDLSMQDIMVYQMLSWTFSDYVDNPRFLKRFSLKLFFISSSMRKAAFEGKIDYIPTYLSQIPRYFANQRIGLDVALIQVSPPDRHGYCSLGVSIDITLAGMQNARMVIAQVNPRMPRTWGDSVVHIDDIDYLVEYEEPLVEALPSIKNSEIASRIGFYVNQLVEDGATLQIGFGHLPYAILQQLTNKNDLGIHTQLITDGVLPLLEKKVITNRKKTLLPGRVVASLCMGSEKLYRYVDNNPMFYFRSSAFVNDPTVIARNDNLISISSALEVDLTGQVCSDSMGHLFYSGIGDQVDFLRGSAMSKGGFSIIAMPSTAQNGKVSRIVPHLSEGAGVATTRGDVNFVVTEYGIAELQGRSIYQRVMELAQIAHPKFREELIDVAKTRHYIFSDQLPPSQDDLIFIEGYKNRLTLKNGKAVEFRPLLPSDEFAYRNFFYSLQEKTIYFRFFYKMKLFSHEVVQKQWASVDYRKNMSMIGLVRRGGHQEIIAIGSYADESETQAEVAFVVREDFQGMGIASHLLADLERIAKENHFKSFSATVLRENTAMLHVFKKRYPNAQTTVSGGSDVTMHMDFDDAVEPGKTGDRKVPDANACACPDTGDKATGA</sequence>
<gene>
    <name evidence="4" type="ORF">DSCA_04280</name>
</gene>
<keyword evidence="2" id="KW-0808">Transferase</keyword>
<dbReference type="CDD" id="cd04301">
    <property type="entry name" value="NAT_SF"/>
    <property type="match status" value="1"/>
</dbReference>
<accession>A0A5K7YBG0</accession>
<dbReference type="Pfam" id="PF00583">
    <property type="entry name" value="Acetyltransf_1"/>
    <property type="match status" value="1"/>
</dbReference>
<feature type="domain" description="N-acetyltransferase" evidence="3">
    <location>
        <begin position="462"/>
        <end position="628"/>
    </location>
</feature>
<dbReference type="EMBL" id="AP021874">
    <property type="protein sequence ID" value="BBO66498.1"/>
    <property type="molecule type" value="Genomic_DNA"/>
</dbReference>
<dbReference type="InterPro" id="IPR003702">
    <property type="entry name" value="ActCoA_hydro_N"/>
</dbReference>
<dbReference type="AlphaFoldDB" id="A0A5K7YBG0"/>
<dbReference type="Gene3D" id="3.30.750.70">
    <property type="entry name" value="4-hydroxybutyrate coenzyme like domains"/>
    <property type="match status" value="1"/>
</dbReference>
<dbReference type="PANTHER" id="PTHR21432:SF20">
    <property type="entry name" value="ACETYL-COA HYDROLASE"/>
    <property type="match status" value="1"/>
</dbReference>
<keyword evidence="5" id="KW-1185">Reference proteome</keyword>
<dbReference type="InterPro" id="IPR046433">
    <property type="entry name" value="ActCoA_hydro"/>
</dbReference>
<evidence type="ECO:0000259" key="3">
    <source>
        <dbReference type="PROSITE" id="PS51186"/>
    </source>
</evidence>
<dbReference type="InterPro" id="IPR016181">
    <property type="entry name" value="Acyl_CoA_acyltransferase"/>
</dbReference>
<dbReference type="InterPro" id="IPR037171">
    <property type="entry name" value="NagB/RpiA_transferase-like"/>
</dbReference>
<name>A0A5K7YBG0_9BACT</name>
<comment type="similarity">
    <text evidence="1">Belongs to the acetyl-CoA hydrolase/transferase family.</text>
</comment>
<dbReference type="PROSITE" id="PS51186">
    <property type="entry name" value="GNAT"/>
    <property type="match status" value="1"/>
</dbReference>
<dbReference type="Proteomes" id="UP000427906">
    <property type="component" value="Chromosome"/>
</dbReference>